<evidence type="ECO:0000256" key="5">
    <source>
        <dbReference type="ARBA" id="ARBA00023242"/>
    </source>
</evidence>
<dbReference type="PANTHER" id="PTHR24388:SF53">
    <property type="entry name" value="CHORION TRANSCRIPTION FACTOR CF2-RELATED"/>
    <property type="match status" value="1"/>
</dbReference>
<dbReference type="SUPFAM" id="SSF57667">
    <property type="entry name" value="beta-beta-alpha zinc fingers"/>
    <property type="match status" value="1"/>
</dbReference>
<comment type="similarity">
    <text evidence="6">Belongs to the snail C2H2-type zinc-finger protein family.</text>
</comment>
<dbReference type="GO" id="GO:0008270">
    <property type="term" value="F:zinc ion binding"/>
    <property type="evidence" value="ECO:0007669"/>
    <property type="project" value="UniProtKB-KW"/>
</dbReference>
<evidence type="ECO:0000256" key="2">
    <source>
        <dbReference type="ARBA" id="ARBA00022737"/>
    </source>
</evidence>
<sequence length="483" mass="54871">MIGADQHEYTKEHDYCAANQLLAKEATVPVEVSDDEQFDQITDVTNLRELIEAMSVPSLTKSPTPILAGGLLSHAEDENFNETGFRGFDNGHLSCGDAQAAGSPELPTLDGPYETKVPPRQPIKEFVCHSCSKTYQSFGALQRHLKFECNINQKFKCPLPECKYKSAVVSSVIKHVSAMHPQIHRSSLYRSADSETAQRAGRPSLFMRQNLLREKEPGIYHYQYQVIMKSSIARSSEKSLKMLPSEDASTLQPFICPFCSKSYTLIKNLRRHMSVECQKEKRFKCHLCANSYYYRTDLRNHMHRVHDIIAGFKSQVRMHEMRQKLQKKNPPEQPCAVSALHSLYFWSIRTVDADALSTIRLYIYTDCRLGDLLRDHLRGIPAAEGVQPRECALRLHQVQEDLPAEEDSRAPSAVRLRPGALFHLPALLQAVQAWLHSAEAYAQHSRCVYSEIAPQESKGRRQHLDCSIGRRPNCGLSVFKRDF</sequence>
<organism evidence="9 10">
    <name type="scientific">Dendroctonus ponderosae</name>
    <name type="common">Mountain pine beetle</name>
    <dbReference type="NCBI Taxonomy" id="77166"/>
    <lineage>
        <taxon>Eukaryota</taxon>
        <taxon>Metazoa</taxon>
        <taxon>Ecdysozoa</taxon>
        <taxon>Arthropoda</taxon>
        <taxon>Hexapoda</taxon>
        <taxon>Insecta</taxon>
        <taxon>Pterygota</taxon>
        <taxon>Neoptera</taxon>
        <taxon>Endopterygota</taxon>
        <taxon>Coleoptera</taxon>
        <taxon>Polyphaga</taxon>
        <taxon>Cucujiformia</taxon>
        <taxon>Curculionidae</taxon>
        <taxon>Scolytinae</taxon>
        <taxon>Dendroctonus</taxon>
    </lineage>
</organism>
<feature type="domain" description="C2H2-type" evidence="8">
    <location>
        <begin position="254"/>
        <end position="281"/>
    </location>
</feature>
<dbReference type="Gene3D" id="3.30.160.60">
    <property type="entry name" value="Classic Zinc Finger"/>
    <property type="match status" value="2"/>
</dbReference>
<dbReference type="PROSITE" id="PS50157">
    <property type="entry name" value="ZINC_FINGER_C2H2_2"/>
    <property type="match status" value="3"/>
</dbReference>
<dbReference type="SMART" id="SM00355">
    <property type="entry name" value="ZnF_C2H2"/>
    <property type="match status" value="4"/>
</dbReference>
<dbReference type="PANTHER" id="PTHR24388">
    <property type="entry name" value="ZINC FINGER PROTEIN"/>
    <property type="match status" value="1"/>
</dbReference>
<evidence type="ECO:0000256" key="7">
    <source>
        <dbReference type="PROSITE-ProRule" id="PRU00042"/>
    </source>
</evidence>
<keyword evidence="4" id="KW-0862">Zinc</keyword>
<dbReference type="GO" id="GO:0000981">
    <property type="term" value="F:DNA-binding transcription factor activity, RNA polymerase II-specific"/>
    <property type="evidence" value="ECO:0007669"/>
    <property type="project" value="TreeGrafter"/>
</dbReference>
<evidence type="ECO:0000256" key="1">
    <source>
        <dbReference type="ARBA" id="ARBA00022723"/>
    </source>
</evidence>
<dbReference type="AlphaFoldDB" id="U4U8T4"/>
<dbReference type="GO" id="GO:0000978">
    <property type="term" value="F:RNA polymerase II cis-regulatory region sequence-specific DNA binding"/>
    <property type="evidence" value="ECO:0007669"/>
    <property type="project" value="TreeGrafter"/>
</dbReference>
<proteinExistence type="inferred from homology"/>
<evidence type="ECO:0000256" key="3">
    <source>
        <dbReference type="ARBA" id="ARBA00022771"/>
    </source>
</evidence>
<dbReference type="Pfam" id="PF13912">
    <property type="entry name" value="zf-C2H2_6"/>
    <property type="match status" value="1"/>
</dbReference>
<evidence type="ECO:0000313" key="10">
    <source>
        <dbReference type="Proteomes" id="UP000030742"/>
    </source>
</evidence>
<gene>
    <name evidence="9" type="ORF">D910_06824</name>
</gene>
<dbReference type="InterPro" id="IPR050527">
    <property type="entry name" value="Snail/Krueppel_Znf"/>
</dbReference>
<keyword evidence="5" id="KW-0539">Nucleus</keyword>
<protein>
    <recommendedName>
        <fullName evidence="8">C2H2-type domain-containing protein</fullName>
    </recommendedName>
</protein>
<dbReference type="EMBL" id="KB632169">
    <property type="protein sequence ID" value="ERL89457.1"/>
    <property type="molecule type" value="Genomic_DNA"/>
</dbReference>
<accession>U4U8T4</accession>
<dbReference type="InterPro" id="IPR036236">
    <property type="entry name" value="Znf_C2H2_sf"/>
</dbReference>
<dbReference type="PROSITE" id="PS00028">
    <property type="entry name" value="ZINC_FINGER_C2H2_1"/>
    <property type="match status" value="1"/>
</dbReference>
<feature type="domain" description="C2H2-type" evidence="8">
    <location>
        <begin position="283"/>
        <end position="306"/>
    </location>
</feature>
<dbReference type="Pfam" id="PF00096">
    <property type="entry name" value="zf-C2H2"/>
    <property type="match status" value="1"/>
</dbReference>
<dbReference type="Proteomes" id="UP000030742">
    <property type="component" value="Unassembled WGS sequence"/>
</dbReference>
<evidence type="ECO:0000256" key="6">
    <source>
        <dbReference type="ARBA" id="ARBA00037948"/>
    </source>
</evidence>
<evidence type="ECO:0000259" key="8">
    <source>
        <dbReference type="PROSITE" id="PS50157"/>
    </source>
</evidence>
<evidence type="ECO:0000313" key="9">
    <source>
        <dbReference type="EMBL" id="ERL89457.1"/>
    </source>
</evidence>
<feature type="domain" description="C2H2-type" evidence="8">
    <location>
        <begin position="126"/>
        <end position="155"/>
    </location>
</feature>
<keyword evidence="3 7" id="KW-0863">Zinc-finger</keyword>
<name>U4U8T4_DENPD</name>
<dbReference type="InterPro" id="IPR013087">
    <property type="entry name" value="Znf_C2H2_type"/>
</dbReference>
<keyword evidence="1" id="KW-0479">Metal-binding</keyword>
<evidence type="ECO:0000256" key="4">
    <source>
        <dbReference type="ARBA" id="ARBA00022833"/>
    </source>
</evidence>
<keyword evidence="2" id="KW-0677">Repeat</keyword>
<reference evidence="9 10" key="1">
    <citation type="journal article" date="2013" name="Genome Biol.">
        <title>Draft genome of the mountain pine beetle, Dendroctonus ponderosae Hopkins, a major forest pest.</title>
        <authorList>
            <person name="Keeling C.I."/>
            <person name="Yuen M.M."/>
            <person name="Liao N.Y."/>
            <person name="Docking T.R."/>
            <person name="Chan S.K."/>
            <person name="Taylor G.A."/>
            <person name="Palmquist D.L."/>
            <person name="Jackman S.D."/>
            <person name="Nguyen A."/>
            <person name="Li M."/>
            <person name="Henderson H."/>
            <person name="Janes J.K."/>
            <person name="Zhao Y."/>
            <person name="Pandoh P."/>
            <person name="Moore R."/>
            <person name="Sperling F.A."/>
            <person name="Huber D.P."/>
            <person name="Birol I."/>
            <person name="Jones S.J."/>
            <person name="Bohlmann J."/>
        </authorList>
    </citation>
    <scope>NUCLEOTIDE SEQUENCE</scope>
</reference>